<sequence length="169" mass="19191">MHSENPTRSSSLNNPQNLHAKRNPGPSHQPAPSVKSADTSKEIEGLAKEVTRLNLSLEMLRHLKHTAQTRQHEAEEKLSQMQSQHLAQLQHLVKERENEIENLLMDQKIRDEELSKLRSQAEFTGLSEERMEELSQLKLQAIELVDVTRVDASYLSLHAYPGSIAQFGP</sequence>
<protein>
    <submittedName>
        <fullName evidence="3">Uncharacterized protein</fullName>
    </submittedName>
</protein>
<dbReference type="AlphaFoldDB" id="A0AAW0BS47"/>
<accession>A0AAW0BS47</accession>
<keyword evidence="1" id="KW-0175">Coiled coil</keyword>
<reference evidence="3 4" key="1">
    <citation type="submission" date="2024-01" db="EMBL/GenBank/DDBJ databases">
        <title>A draft genome for a cacao thread blight-causing isolate of Paramarasmius palmivorus.</title>
        <authorList>
            <person name="Baruah I.K."/>
            <person name="Bukari Y."/>
            <person name="Amoako-Attah I."/>
            <person name="Meinhardt L.W."/>
            <person name="Bailey B.A."/>
            <person name="Cohen S.P."/>
        </authorList>
    </citation>
    <scope>NUCLEOTIDE SEQUENCE [LARGE SCALE GENOMIC DNA]</scope>
    <source>
        <strain evidence="3 4">GH-12</strain>
    </source>
</reference>
<organism evidence="3 4">
    <name type="scientific">Paramarasmius palmivorus</name>
    <dbReference type="NCBI Taxonomy" id="297713"/>
    <lineage>
        <taxon>Eukaryota</taxon>
        <taxon>Fungi</taxon>
        <taxon>Dikarya</taxon>
        <taxon>Basidiomycota</taxon>
        <taxon>Agaricomycotina</taxon>
        <taxon>Agaricomycetes</taxon>
        <taxon>Agaricomycetidae</taxon>
        <taxon>Agaricales</taxon>
        <taxon>Marasmiineae</taxon>
        <taxon>Marasmiaceae</taxon>
        <taxon>Paramarasmius</taxon>
    </lineage>
</organism>
<name>A0AAW0BS47_9AGAR</name>
<dbReference type="EMBL" id="JAYKXP010000085">
    <property type="protein sequence ID" value="KAK7029026.1"/>
    <property type="molecule type" value="Genomic_DNA"/>
</dbReference>
<comment type="caution">
    <text evidence="3">The sequence shown here is derived from an EMBL/GenBank/DDBJ whole genome shotgun (WGS) entry which is preliminary data.</text>
</comment>
<feature type="region of interest" description="Disordered" evidence="2">
    <location>
        <begin position="1"/>
        <end position="42"/>
    </location>
</feature>
<keyword evidence="4" id="KW-1185">Reference proteome</keyword>
<proteinExistence type="predicted"/>
<gene>
    <name evidence="3" type="ORF">VNI00_014736</name>
</gene>
<evidence type="ECO:0000313" key="3">
    <source>
        <dbReference type="EMBL" id="KAK7029026.1"/>
    </source>
</evidence>
<dbReference type="Proteomes" id="UP001383192">
    <property type="component" value="Unassembled WGS sequence"/>
</dbReference>
<feature type="compositionally biased region" description="Polar residues" evidence="2">
    <location>
        <begin position="1"/>
        <end position="17"/>
    </location>
</feature>
<evidence type="ECO:0000313" key="4">
    <source>
        <dbReference type="Proteomes" id="UP001383192"/>
    </source>
</evidence>
<evidence type="ECO:0000256" key="1">
    <source>
        <dbReference type="SAM" id="Coils"/>
    </source>
</evidence>
<feature type="coiled-coil region" evidence="1">
    <location>
        <begin position="64"/>
        <end position="106"/>
    </location>
</feature>
<evidence type="ECO:0000256" key="2">
    <source>
        <dbReference type="SAM" id="MobiDB-lite"/>
    </source>
</evidence>